<dbReference type="InterPro" id="IPR000873">
    <property type="entry name" value="AMP-dep_synth/lig_dom"/>
</dbReference>
<sequence>MMINSLRLGITSYYLKRFGDAFPHLVNDYEITEAMVVPSMLVTLVEQASEDIDAKADLQGLKLVLCAGAPLAESLRMRFLSIFYDTPKLIQAYGTSECGWLSTFGYEDPDVDDAKSVGRLTDAIQIRVSDEHVTTSPDGKKAAELWVKGPQVMSGYRNDPDLTASTLTDDGWLKTGDVGYIDDTGKVFLVDRAKDIIKVDGHTVAPFEIESVLSESPEVKDVAALASQKSEDEHPIVFIEDSFSKFDKAQGRKMRDQIRGGDSEE</sequence>
<evidence type="ECO:0000256" key="2">
    <source>
        <dbReference type="ARBA" id="ARBA00022598"/>
    </source>
</evidence>
<keyword evidence="2 4" id="KW-0436">Ligase</keyword>
<dbReference type="GO" id="GO:0016405">
    <property type="term" value="F:CoA-ligase activity"/>
    <property type="evidence" value="ECO:0007669"/>
    <property type="project" value="TreeGrafter"/>
</dbReference>
<dbReference type="EMBL" id="JABCIY010000158">
    <property type="protein sequence ID" value="KAF7191287.1"/>
    <property type="molecule type" value="Genomic_DNA"/>
</dbReference>
<dbReference type="AlphaFoldDB" id="A0A8H6RIM2"/>
<name>A0A8H6RIM2_9PEZI</name>
<organism evidence="4 5">
    <name type="scientific">Pseudocercospora fuligena</name>
    <dbReference type="NCBI Taxonomy" id="685502"/>
    <lineage>
        <taxon>Eukaryota</taxon>
        <taxon>Fungi</taxon>
        <taxon>Dikarya</taxon>
        <taxon>Ascomycota</taxon>
        <taxon>Pezizomycotina</taxon>
        <taxon>Dothideomycetes</taxon>
        <taxon>Dothideomycetidae</taxon>
        <taxon>Mycosphaerellales</taxon>
        <taxon>Mycosphaerellaceae</taxon>
        <taxon>Pseudocercospora</taxon>
    </lineage>
</organism>
<dbReference type="PANTHER" id="PTHR24096">
    <property type="entry name" value="LONG-CHAIN-FATTY-ACID--COA LIGASE"/>
    <property type="match status" value="1"/>
</dbReference>
<comment type="caution">
    <text evidence="4">The sequence shown here is derived from an EMBL/GenBank/DDBJ whole genome shotgun (WGS) entry which is preliminary data.</text>
</comment>
<dbReference type="OrthoDB" id="6509636at2759"/>
<dbReference type="Proteomes" id="UP000660729">
    <property type="component" value="Unassembled WGS sequence"/>
</dbReference>
<protein>
    <submittedName>
        <fullName evidence="4">Acyl-CoA ligase M9</fullName>
    </submittedName>
</protein>
<evidence type="ECO:0000313" key="5">
    <source>
        <dbReference type="Proteomes" id="UP000660729"/>
    </source>
</evidence>
<gene>
    <name evidence="4" type="ORF">HII31_07310</name>
</gene>
<reference evidence="4" key="1">
    <citation type="submission" date="2020-04" db="EMBL/GenBank/DDBJ databases">
        <title>Draft genome resource of the tomato pathogen Pseudocercospora fuligena.</title>
        <authorList>
            <person name="Zaccaron A."/>
        </authorList>
    </citation>
    <scope>NUCLEOTIDE SEQUENCE</scope>
    <source>
        <strain evidence="4">PF001</strain>
    </source>
</reference>
<dbReference type="Gene3D" id="3.40.50.12780">
    <property type="entry name" value="N-terminal domain of ligase-like"/>
    <property type="match status" value="1"/>
</dbReference>
<evidence type="ECO:0000259" key="3">
    <source>
        <dbReference type="Pfam" id="PF00501"/>
    </source>
</evidence>
<dbReference type="InterPro" id="IPR045851">
    <property type="entry name" value="AMP-bd_C_sf"/>
</dbReference>
<feature type="domain" description="AMP-dependent synthetase/ligase" evidence="3">
    <location>
        <begin position="2"/>
        <end position="156"/>
    </location>
</feature>
<dbReference type="SUPFAM" id="SSF56801">
    <property type="entry name" value="Acetyl-CoA synthetase-like"/>
    <property type="match status" value="1"/>
</dbReference>
<dbReference type="PANTHER" id="PTHR24096:SF149">
    <property type="entry name" value="AMP-BINDING DOMAIN-CONTAINING PROTEIN-RELATED"/>
    <property type="match status" value="1"/>
</dbReference>
<dbReference type="InterPro" id="IPR042099">
    <property type="entry name" value="ANL_N_sf"/>
</dbReference>
<keyword evidence="5" id="KW-1185">Reference proteome</keyword>
<dbReference type="Pfam" id="PF00501">
    <property type="entry name" value="AMP-binding"/>
    <property type="match status" value="1"/>
</dbReference>
<accession>A0A8H6RIM2</accession>
<proteinExistence type="inferred from homology"/>
<evidence type="ECO:0000256" key="1">
    <source>
        <dbReference type="ARBA" id="ARBA00006432"/>
    </source>
</evidence>
<evidence type="ECO:0000313" key="4">
    <source>
        <dbReference type="EMBL" id="KAF7191287.1"/>
    </source>
</evidence>
<comment type="similarity">
    <text evidence="1">Belongs to the ATP-dependent AMP-binding enzyme family.</text>
</comment>
<dbReference type="Gene3D" id="3.30.300.30">
    <property type="match status" value="1"/>
</dbReference>